<keyword evidence="3" id="KW-0479">Metal-binding</keyword>
<feature type="transmembrane region" description="Helical" evidence="7">
    <location>
        <begin position="137"/>
        <end position="155"/>
    </location>
</feature>
<keyword evidence="7" id="KW-0812">Transmembrane</keyword>
<evidence type="ECO:0000256" key="7">
    <source>
        <dbReference type="SAM" id="Phobius"/>
    </source>
</evidence>
<dbReference type="PROSITE" id="PS00198">
    <property type="entry name" value="4FE4S_FER_1"/>
    <property type="match status" value="1"/>
</dbReference>
<dbReference type="GO" id="GO:0005886">
    <property type="term" value="C:plasma membrane"/>
    <property type="evidence" value="ECO:0007669"/>
    <property type="project" value="UniProtKB-SubCell"/>
</dbReference>
<evidence type="ECO:0000256" key="1">
    <source>
        <dbReference type="ARBA" id="ARBA00004236"/>
    </source>
</evidence>
<dbReference type="PANTHER" id="PTHR30224:SF4">
    <property type="entry name" value="ELECTRON TRANSPORT PROTEIN YCCM-RELATED"/>
    <property type="match status" value="1"/>
</dbReference>
<dbReference type="RefSeq" id="WP_214170780.1">
    <property type="nucleotide sequence ID" value="NZ_JAHCVJ010000002.1"/>
</dbReference>
<dbReference type="GO" id="GO:0051536">
    <property type="term" value="F:iron-sulfur cluster binding"/>
    <property type="evidence" value="ECO:0007669"/>
    <property type="project" value="UniProtKB-KW"/>
</dbReference>
<keyword evidence="5" id="KW-0411">Iron-sulfur</keyword>
<dbReference type="InterPro" id="IPR052378">
    <property type="entry name" value="NosR_regulator"/>
</dbReference>
<keyword evidence="4" id="KW-0408">Iron</keyword>
<evidence type="ECO:0000256" key="3">
    <source>
        <dbReference type="ARBA" id="ARBA00022723"/>
    </source>
</evidence>
<dbReference type="Proteomes" id="UP000811899">
    <property type="component" value="Unassembled WGS sequence"/>
</dbReference>
<dbReference type="AlphaFoldDB" id="A0AAW4KZ18"/>
<evidence type="ECO:0000256" key="5">
    <source>
        <dbReference type="ARBA" id="ARBA00023014"/>
    </source>
</evidence>
<dbReference type="InterPro" id="IPR017900">
    <property type="entry name" value="4Fe4S_Fe_S_CS"/>
</dbReference>
<keyword evidence="7" id="KW-1133">Transmembrane helix</keyword>
<comment type="subcellular location">
    <subcellularLocation>
        <location evidence="1">Cell membrane</location>
    </subcellularLocation>
</comment>
<dbReference type="GO" id="GO:0046872">
    <property type="term" value="F:metal ion binding"/>
    <property type="evidence" value="ECO:0007669"/>
    <property type="project" value="UniProtKB-KW"/>
</dbReference>
<dbReference type="PROSITE" id="PS51379">
    <property type="entry name" value="4FE4S_FER_2"/>
    <property type="match status" value="1"/>
</dbReference>
<dbReference type="SUPFAM" id="SSF54862">
    <property type="entry name" value="4Fe-4S ferredoxins"/>
    <property type="match status" value="1"/>
</dbReference>
<gene>
    <name evidence="9" type="ORF">KI809_06810</name>
</gene>
<feature type="transmembrane region" description="Helical" evidence="7">
    <location>
        <begin position="175"/>
        <end position="195"/>
    </location>
</feature>
<feature type="transmembrane region" description="Helical" evidence="7">
    <location>
        <begin position="282"/>
        <end position="303"/>
    </location>
</feature>
<evidence type="ECO:0000256" key="4">
    <source>
        <dbReference type="ARBA" id="ARBA00023004"/>
    </source>
</evidence>
<accession>A0AAW4KZ18</accession>
<organism evidence="9 10">
    <name type="scientific">Geoanaerobacter pelophilus</name>
    <dbReference type="NCBI Taxonomy" id="60036"/>
    <lineage>
        <taxon>Bacteria</taxon>
        <taxon>Pseudomonadati</taxon>
        <taxon>Thermodesulfobacteriota</taxon>
        <taxon>Desulfuromonadia</taxon>
        <taxon>Geobacterales</taxon>
        <taxon>Geobacteraceae</taxon>
        <taxon>Geoanaerobacter</taxon>
    </lineage>
</organism>
<feature type="transmembrane region" description="Helical" evidence="7">
    <location>
        <begin position="12"/>
        <end position="32"/>
    </location>
</feature>
<evidence type="ECO:0000256" key="6">
    <source>
        <dbReference type="ARBA" id="ARBA00023136"/>
    </source>
</evidence>
<dbReference type="EMBL" id="JAHCVJ010000002">
    <property type="protein sequence ID" value="MBT0664009.1"/>
    <property type="molecule type" value="Genomic_DNA"/>
</dbReference>
<reference evidence="9 10" key="1">
    <citation type="submission" date="2021-05" db="EMBL/GenBank/DDBJ databases">
        <title>The draft genome of Geobacter pelophilus DSM 12255.</title>
        <authorList>
            <person name="Xu Z."/>
            <person name="Masuda Y."/>
            <person name="Itoh H."/>
            <person name="Senoo K."/>
        </authorList>
    </citation>
    <scope>NUCLEOTIDE SEQUENCE [LARGE SCALE GENOMIC DNA]</scope>
    <source>
        <strain evidence="9 10">DSM 12255</strain>
    </source>
</reference>
<keyword evidence="2" id="KW-1003">Cell membrane</keyword>
<dbReference type="PANTHER" id="PTHR30224">
    <property type="entry name" value="ELECTRON TRANSPORT PROTEIN"/>
    <property type="match status" value="1"/>
</dbReference>
<keyword evidence="10" id="KW-1185">Reference proteome</keyword>
<dbReference type="InterPro" id="IPR017896">
    <property type="entry name" value="4Fe4S_Fe-S-bd"/>
</dbReference>
<evidence type="ECO:0000313" key="9">
    <source>
        <dbReference type="EMBL" id="MBT0664009.1"/>
    </source>
</evidence>
<evidence type="ECO:0000313" key="10">
    <source>
        <dbReference type="Proteomes" id="UP000811899"/>
    </source>
</evidence>
<proteinExistence type="predicted"/>
<evidence type="ECO:0000259" key="8">
    <source>
        <dbReference type="PROSITE" id="PS51379"/>
    </source>
</evidence>
<protein>
    <submittedName>
        <fullName evidence="9">4Fe-4S binding protein</fullName>
    </submittedName>
</protein>
<sequence>MHQKYVQPLRIAIQWGFLIFCLFIGFRFYQFVGYFSSGATTFPFPRPAGVEAFLPISGLLGVKDWLVNGAINQIHPAAVVIFITAITVSLLLKRAFCSWICPVGAVSELLWKTGFRATKRNFRPPTWLDLPLRGLKYLLLTFFLASILWKMPAAAVADFITSDYHKVADVRLLDFFLGMSGLPLTVISILVLLSIPLKNAFCRYLCPYGALLGLTSMLSPLKVTRSKAACVSCGVCSQFCPSYLPVMAKERIHSPECIGCWRCISNCRAAGALEMKLTGGRIAIAGALFAVLVVGIFWGGSIIGKATGHWHNSISAAEYARLLKR</sequence>
<dbReference type="Pfam" id="PF12801">
    <property type="entry name" value="Fer4_5"/>
    <property type="match status" value="2"/>
</dbReference>
<name>A0AAW4KZ18_9BACT</name>
<evidence type="ECO:0000256" key="2">
    <source>
        <dbReference type="ARBA" id="ARBA00022475"/>
    </source>
</evidence>
<dbReference type="Pfam" id="PF13237">
    <property type="entry name" value="Fer4_10"/>
    <property type="match status" value="1"/>
</dbReference>
<feature type="domain" description="4Fe-4S ferredoxin-type" evidence="8">
    <location>
        <begin position="221"/>
        <end position="250"/>
    </location>
</feature>
<feature type="transmembrane region" description="Helical" evidence="7">
    <location>
        <begin position="74"/>
        <end position="92"/>
    </location>
</feature>
<keyword evidence="6 7" id="KW-0472">Membrane</keyword>
<comment type="caution">
    <text evidence="9">The sequence shown here is derived from an EMBL/GenBank/DDBJ whole genome shotgun (WGS) entry which is preliminary data.</text>
</comment>